<sequence>MADGQSRGAGTGTGDTHYRHFFTDEAGKACTRKLKTKDVRALPCGPRFMGENGTGTERNANPKKNLNPFTNGMRETDKTPLPLVLMGVYPDIERTLARDKYYNYIAHGEIEHFSEVALLYMSRPPAHKPIVPNGS</sequence>
<keyword evidence="3" id="KW-1185">Reference proteome</keyword>
<evidence type="ECO:0000313" key="3">
    <source>
        <dbReference type="Proteomes" id="UP000735302"/>
    </source>
</evidence>
<proteinExistence type="predicted"/>
<dbReference type="EMBL" id="BLXT01001350">
    <property type="protein sequence ID" value="GFN84949.1"/>
    <property type="molecule type" value="Genomic_DNA"/>
</dbReference>
<protein>
    <submittedName>
        <fullName evidence="2">Uncharacterized protein</fullName>
    </submittedName>
</protein>
<accession>A0AAV3YP86</accession>
<evidence type="ECO:0000256" key="1">
    <source>
        <dbReference type="SAM" id="MobiDB-lite"/>
    </source>
</evidence>
<comment type="caution">
    <text evidence="2">The sequence shown here is derived from an EMBL/GenBank/DDBJ whole genome shotgun (WGS) entry which is preliminary data.</text>
</comment>
<name>A0AAV3YP86_9GAST</name>
<feature type="region of interest" description="Disordered" evidence="1">
    <location>
        <begin position="45"/>
        <end position="77"/>
    </location>
</feature>
<reference evidence="2 3" key="1">
    <citation type="journal article" date="2021" name="Elife">
        <title>Chloroplast acquisition without the gene transfer in kleptoplastic sea slugs, Plakobranchus ocellatus.</title>
        <authorList>
            <person name="Maeda T."/>
            <person name="Takahashi S."/>
            <person name="Yoshida T."/>
            <person name="Shimamura S."/>
            <person name="Takaki Y."/>
            <person name="Nagai Y."/>
            <person name="Toyoda A."/>
            <person name="Suzuki Y."/>
            <person name="Arimoto A."/>
            <person name="Ishii H."/>
            <person name="Satoh N."/>
            <person name="Nishiyama T."/>
            <person name="Hasebe M."/>
            <person name="Maruyama T."/>
            <person name="Minagawa J."/>
            <person name="Obokata J."/>
            <person name="Shigenobu S."/>
        </authorList>
    </citation>
    <scope>NUCLEOTIDE SEQUENCE [LARGE SCALE GENOMIC DNA]</scope>
</reference>
<feature type="compositionally biased region" description="Polar residues" evidence="1">
    <location>
        <begin position="54"/>
        <end position="70"/>
    </location>
</feature>
<dbReference type="Proteomes" id="UP000735302">
    <property type="component" value="Unassembled WGS sequence"/>
</dbReference>
<evidence type="ECO:0000313" key="2">
    <source>
        <dbReference type="EMBL" id="GFN84949.1"/>
    </source>
</evidence>
<dbReference type="AlphaFoldDB" id="A0AAV3YP86"/>
<gene>
    <name evidence="2" type="ORF">PoB_001145500</name>
</gene>
<organism evidence="2 3">
    <name type="scientific">Plakobranchus ocellatus</name>
    <dbReference type="NCBI Taxonomy" id="259542"/>
    <lineage>
        <taxon>Eukaryota</taxon>
        <taxon>Metazoa</taxon>
        <taxon>Spiralia</taxon>
        <taxon>Lophotrochozoa</taxon>
        <taxon>Mollusca</taxon>
        <taxon>Gastropoda</taxon>
        <taxon>Heterobranchia</taxon>
        <taxon>Euthyneura</taxon>
        <taxon>Panpulmonata</taxon>
        <taxon>Sacoglossa</taxon>
        <taxon>Placobranchoidea</taxon>
        <taxon>Plakobranchidae</taxon>
        <taxon>Plakobranchus</taxon>
    </lineage>
</organism>